<dbReference type="GO" id="GO:0006487">
    <property type="term" value="P:protein N-linked glycosylation"/>
    <property type="evidence" value="ECO:0007669"/>
    <property type="project" value="TreeGrafter"/>
</dbReference>
<dbReference type="GO" id="GO:0000136">
    <property type="term" value="C:mannan polymerase complex"/>
    <property type="evidence" value="ECO:0007669"/>
    <property type="project" value="TreeGrafter"/>
</dbReference>
<evidence type="ECO:0000256" key="2">
    <source>
        <dbReference type="ARBA" id="ARBA00022676"/>
    </source>
</evidence>
<keyword evidence="4" id="KW-0472">Membrane</keyword>
<feature type="transmembrane region" description="Helical" evidence="4">
    <location>
        <begin position="24"/>
        <end position="43"/>
    </location>
</feature>
<keyword evidence="3" id="KW-0808">Transferase</keyword>
<dbReference type="GO" id="GO:0000009">
    <property type="term" value="F:alpha-1,6-mannosyltransferase activity"/>
    <property type="evidence" value="ECO:0007669"/>
    <property type="project" value="TreeGrafter"/>
</dbReference>
<accession>A0A1B2JD45</accession>
<keyword evidence="6" id="KW-1185">Reference proteome</keyword>
<dbReference type="OrthoDB" id="205108at2759"/>
<sequence length="413" mass="48094">MYLGRSEKDAFKPKKNRILIPRSLAIYLVVSVLLTNFLVFQLFNINLIPFLNGRSSKNNFDYLVKKEFLNLKEPYRGFYKEEIDNPTNFFFPTVEHASRLNEMGLDNLFQYTVDKQSKVHQYIMDPELKYEEQPRGNEREFLRTEFLSGGMKVHRGADSPELVIVTGIDFETFDSSYLSKITENRVDYAQKYNFGVYVRWVQEFAPQFNNFYQSKDWTKALIMRAAMLAFPNTKYFWYIDSNCFIMNMETNIIPYILEPHVLGPIILRDHPLILPDGGIKTYANIDPKDVHLILTQSATSIRTDSFVMVNSIYSKALLEYLSDSLFTNFSTFAHGFYAGLTHLLQWHPYFLSKAVLIPQRTIAAEHSSVISEDENDMRSYHEGDLLLLMPDCVKNNDCAKILESYTKKKKTES</sequence>
<evidence type="ECO:0000313" key="5">
    <source>
        <dbReference type="EMBL" id="ANZ75959.1"/>
    </source>
</evidence>
<dbReference type="InterPro" id="IPR008630">
    <property type="entry name" value="Glyco_trans_34"/>
</dbReference>
<dbReference type="Pfam" id="PF05637">
    <property type="entry name" value="Glyco_transf_34"/>
    <property type="match status" value="1"/>
</dbReference>
<evidence type="ECO:0000313" key="6">
    <source>
        <dbReference type="Proteomes" id="UP000094565"/>
    </source>
</evidence>
<keyword evidence="4" id="KW-0812">Transmembrane</keyword>
<keyword evidence="2" id="KW-0328">Glycosyltransferase</keyword>
<comment type="similarity">
    <text evidence="1">Belongs to the glycosyltransferase 34 family.</text>
</comment>
<dbReference type="Gene3D" id="3.90.550.10">
    <property type="entry name" value="Spore Coat Polysaccharide Biosynthesis Protein SpsA, Chain A"/>
    <property type="match status" value="1"/>
</dbReference>
<dbReference type="EMBL" id="CP014585">
    <property type="protein sequence ID" value="ANZ75959.1"/>
    <property type="molecule type" value="Genomic_DNA"/>
</dbReference>
<organism evidence="5 6">
    <name type="scientific">Komagataella pastoris</name>
    <name type="common">Yeast</name>
    <name type="synonym">Pichia pastoris</name>
    <dbReference type="NCBI Taxonomy" id="4922"/>
    <lineage>
        <taxon>Eukaryota</taxon>
        <taxon>Fungi</taxon>
        <taxon>Dikarya</taxon>
        <taxon>Ascomycota</taxon>
        <taxon>Saccharomycotina</taxon>
        <taxon>Pichiomycetes</taxon>
        <taxon>Pichiales</taxon>
        <taxon>Pichiaceae</taxon>
        <taxon>Komagataella</taxon>
    </lineage>
</organism>
<evidence type="ECO:0000256" key="3">
    <source>
        <dbReference type="ARBA" id="ARBA00022679"/>
    </source>
</evidence>
<dbReference type="PANTHER" id="PTHR31306">
    <property type="entry name" value="ALPHA-1,6-MANNOSYLTRANSFERASE MNN11-RELATED"/>
    <property type="match status" value="1"/>
</dbReference>
<dbReference type="InterPro" id="IPR029044">
    <property type="entry name" value="Nucleotide-diphossugar_trans"/>
</dbReference>
<protein>
    <submittedName>
        <fullName evidence="5">BA75_01998T0</fullName>
    </submittedName>
</protein>
<evidence type="ECO:0000256" key="4">
    <source>
        <dbReference type="SAM" id="Phobius"/>
    </source>
</evidence>
<dbReference type="Proteomes" id="UP000094565">
    <property type="component" value="Chromosome 2"/>
</dbReference>
<dbReference type="PANTHER" id="PTHR31306:SF10">
    <property type="entry name" value="ALPHA-1,6-MANNOSYLTRANSFERASE MNN11-RELATED"/>
    <property type="match status" value="1"/>
</dbReference>
<reference evidence="5 6" key="1">
    <citation type="submission" date="2016-02" db="EMBL/GenBank/DDBJ databases">
        <title>Comparative genomic and transcriptomic foundation for Pichia pastoris.</title>
        <authorList>
            <person name="Love K.R."/>
            <person name="Shah K.A."/>
            <person name="Whittaker C.A."/>
            <person name="Wu J."/>
            <person name="Bartlett M.C."/>
            <person name="Ma D."/>
            <person name="Leeson R.L."/>
            <person name="Priest M."/>
            <person name="Young S.K."/>
            <person name="Love J.C."/>
        </authorList>
    </citation>
    <scope>NUCLEOTIDE SEQUENCE [LARGE SCALE GENOMIC DNA]</scope>
    <source>
        <strain evidence="5 6">ATCC 28485</strain>
    </source>
</reference>
<keyword evidence="4" id="KW-1133">Transmembrane helix</keyword>
<dbReference type="AlphaFoldDB" id="A0A1B2JD45"/>
<evidence type="ECO:0000256" key="1">
    <source>
        <dbReference type="ARBA" id="ARBA00005664"/>
    </source>
</evidence>
<name>A0A1B2JD45_PICPA</name>
<proteinExistence type="inferred from homology"/>
<gene>
    <name evidence="5" type="primary">MNN11</name>
    <name evidence="5" type="ORF">ATY40_BA7501998</name>
</gene>